<protein>
    <submittedName>
        <fullName evidence="1">Uncharacterized protein</fullName>
    </submittedName>
</protein>
<dbReference type="PANTHER" id="PTHR47186:SF45">
    <property type="entry name" value="DISEASE RESISTANCE RPP13-LIKE PROTEIN 1"/>
    <property type="match status" value="1"/>
</dbReference>
<reference evidence="1 2" key="1">
    <citation type="journal article" date="2023" name="Life. Sci Alliance">
        <title>Evolutionary insights into 3D genome organization and epigenetic landscape of Vigna mungo.</title>
        <authorList>
            <person name="Junaid A."/>
            <person name="Singh B."/>
            <person name="Bhatia S."/>
        </authorList>
    </citation>
    <scope>NUCLEOTIDE SEQUENCE [LARGE SCALE GENOMIC DNA]</scope>
    <source>
        <strain evidence="1">Urdbean</strain>
    </source>
</reference>
<name>A0AAQ3NGR1_VIGMU</name>
<evidence type="ECO:0000313" key="1">
    <source>
        <dbReference type="EMBL" id="WVZ08467.1"/>
    </source>
</evidence>
<dbReference type="PANTHER" id="PTHR47186">
    <property type="entry name" value="LEUCINE-RICH REPEAT-CONTAINING PROTEIN 57"/>
    <property type="match status" value="1"/>
</dbReference>
<dbReference type="AlphaFoldDB" id="A0AAQ3NGR1"/>
<keyword evidence="2" id="KW-1185">Reference proteome</keyword>
<accession>A0AAQ3NGR1</accession>
<dbReference type="InterPro" id="IPR032675">
    <property type="entry name" value="LRR_dom_sf"/>
</dbReference>
<sequence>MKAVAVLMKQLTTSRRKFHERGRDESFDGELEKLRLDHRKLHQDMEDICNRIKCSVHNLLPTLDFDESYKEEIFYSSKELPRPHETCSSFRDFDSSKGYMYSLLIFPEGLVKNSIFKTTDLLAEDVIRTLLKFNLIVGAEWLTLDRKQVTLGGYRLTLERKKVTLLIQLGRWQDSSLHHIEVESQEFLKDLRYLNKLKYLSRRRISRIFKLPSSIVELESLLILDLKACHNLETLPDDISSMKSLTHLIMSDCCLLKGMPKGIEKLINL</sequence>
<dbReference type="EMBL" id="CP144695">
    <property type="protein sequence ID" value="WVZ08467.1"/>
    <property type="molecule type" value="Genomic_DNA"/>
</dbReference>
<dbReference type="Gene3D" id="3.80.10.10">
    <property type="entry name" value="Ribonuclease Inhibitor"/>
    <property type="match status" value="1"/>
</dbReference>
<evidence type="ECO:0000313" key="2">
    <source>
        <dbReference type="Proteomes" id="UP001374535"/>
    </source>
</evidence>
<gene>
    <name evidence="1" type="ORF">V8G54_021813</name>
</gene>
<dbReference type="Proteomes" id="UP001374535">
    <property type="component" value="Chromosome 6"/>
</dbReference>
<dbReference type="SUPFAM" id="SSF52058">
    <property type="entry name" value="L domain-like"/>
    <property type="match status" value="1"/>
</dbReference>
<organism evidence="1 2">
    <name type="scientific">Vigna mungo</name>
    <name type="common">Black gram</name>
    <name type="synonym">Phaseolus mungo</name>
    <dbReference type="NCBI Taxonomy" id="3915"/>
    <lineage>
        <taxon>Eukaryota</taxon>
        <taxon>Viridiplantae</taxon>
        <taxon>Streptophyta</taxon>
        <taxon>Embryophyta</taxon>
        <taxon>Tracheophyta</taxon>
        <taxon>Spermatophyta</taxon>
        <taxon>Magnoliopsida</taxon>
        <taxon>eudicotyledons</taxon>
        <taxon>Gunneridae</taxon>
        <taxon>Pentapetalae</taxon>
        <taxon>rosids</taxon>
        <taxon>fabids</taxon>
        <taxon>Fabales</taxon>
        <taxon>Fabaceae</taxon>
        <taxon>Papilionoideae</taxon>
        <taxon>50 kb inversion clade</taxon>
        <taxon>NPAAA clade</taxon>
        <taxon>indigoferoid/millettioid clade</taxon>
        <taxon>Phaseoleae</taxon>
        <taxon>Vigna</taxon>
    </lineage>
</organism>
<proteinExistence type="predicted"/>